<feature type="non-terminal residue" evidence="2">
    <location>
        <position position="149"/>
    </location>
</feature>
<feature type="region of interest" description="Disordered" evidence="1">
    <location>
        <begin position="77"/>
        <end position="97"/>
    </location>
</feature>
<organism evidence="2 3">
    <name type="scientific">Teladorsagia circumcincta</name>
    <name type="common">Brown stomach worm</name>
    <name type="synonym">Ostertagia circumcincta</name>
    <dbReference type="NCBI Taxonomy" id="45464"/>
    <lineage>
        <taxon>Eukaryota</taxon>
        <taxon>Metazoa</taxon>
        <taxon>Ecdysozoa</taxon>
        <taxon>Nematoda</taxon>
        <taxon>Chromadorea</taxon>
        <taxon>Rhabditida</taxon>
        <taxon>Rhabditina</taxon>
        <taxon>Rhabditomorpha</taxon>
        <taxon>Strongyloidea</taxon>
        <taxon>Trichostrongylidae</taxon>
        <taxon>Teladorsagia</taxon>
    </lineage>
</organism>
<reference evidence="2 3" key="1">
    <citation type="submission" date="2015-09" db="EMBL/GenBank/DDBJ databases">
        <title>Draft genome of the parasitic nematode Teladorsagia circumcincta isolate WARC Sus (inbred).</title>
        <authorList>
            <person name="Mitreva M."/>
        </authorList>
    </citation>
    <scope>NUCLEOTIDE SEQUENCE [LARGE SCALE GENOMIC DNA]</scope>
    <source>
        <strain evidence="2 3">S</strain>
    </source>
</reference>
<gene>
    <name evidence="2" type="ORF">TELCIR_23965</name>
</gene>
<evidence type="ECO:0000313" key="2">
    <source>
        <dbReference type="EMBL" id="PIO54665.1"/>
    </source>
</evidence>
<keyword evidence="3" id="KW-1185">Reference proteome</keyword>
<dbReference type="Proteomes" id="UP000230423">
    <property type="component" value="Unassembled WGS sequence"/>
</dbReference>
<feature type="compositionally biased region" description="Basic and acidic residues" evidence="1">
    <location>
        <begin position="87"/>
        <end position="97"/>
    </location>
</feature>
<dbReference type="AlphaFoldDB" id="A0A2G9T9S1"/>
<evidence type="ECO:0000256" key="1">
    <source>
        <dbReference type="SAM" id="MobiDB-lite"/>
    </source>
</evidence>
<protein>
    <submittedName>
        <fullName evidence="2">Uncharacterized protein</fullName>
    </submittedName>
</protein>
<dbReference type="EMBL" id="KZ393884">
    <property type="protein sequence ID" value="PIO54665.1"/>
    <property type="molecule type" value="Genomic_DNA"/>
</dbReference>
<accession>A0A2G9T9S1</accession>
<evidence type="ECO:0000313" key="3">
    <source>
        <dbReference type="Proteomes" id="UP000230423"/>
    </source>
</evidence>
<sequence length="149" mass="16631">EPLEVILDVQAPALKLRLLKLVGLIKELGEKITFPVQTELTFARRKHRSRRRTELRIATSSTAAGWPYSQEARVPFCQGRGPRTSRRAPEDTSCKSQARERFDTLAAGVPLSNAERSSLLRALPLVATLFGEDPAIDEQLPRDSDRAIL</sequence>
<proteinExistence type="predicted"/>
<name>A0A2G9T9S1_TELCI</name>
<feature type="non-terminal residue" evidence="2">
    <location>
        <position position="1"/>
    </location>
</feature>
<dbReference type="OrthoDB" id="5864339at2759"/>